<evidence type="ECO:0000256" key="3">
    <source>
        <dbReference type="ARBA" id="ARBA00023239"/>
    </source>
</evidence>
<keyword evidence="6" id="KW-1185">Reference proteome</keyword>
<dbReference type="GO" id="GO:0005737">
    <property type="term" value="C:cytoplasm"/>
    <property type="evidence" value="ECO:0007669"/>
    <property type="project" value="TreeGrafter"/>
</dbReference>
<proteinExistence type="inferred from homology"/>
<dbReference type="STRING" id="1122930.SAMN02745168_1383"/>
<gene>
    <name evidence="5" type="ORF">SAMN02745168_1383</name>
</gene>
<dbReference type="AlphaFoldDB" id="A0A1W2A109"/>
<reference evidence="5 6" key="1">
    <citation type="submission" date="2017-04" db="EMBL/GenBank/DDBJ databases">
        <authorList>
            <person name="Afonso C.L."/>
            <person name="Miller P.J."/>
            <person name="Scott M.A."/>
            <person name="Spackman E."/>
            <person name="Goraichik I."/>
            <person name="Dimitrov K.M."/>
            <person name="Suarez D.L."/>
            <person name="Swayne D.E."/>
        </authorList>
    </citation>
    <scope>NUCLEOTIDE SEQUENCE [LARGE SCALE GENOMIC DNA]</scope>
    <source>
        <strain evidence="5 6">DSM 12816</strain>
    </source>
</reference>
<dbReference type="OrthoDB" id="86160at2"/>
<dbReference type="GO" id="GO:0016832">
    <property type="term" value="F:aldehyde-lyase activity"/>
    <property type="evidence" value="ECO:0007669"/>
    <property type="project" value="TreeGrafter"/>
</dbReference>
<organism evidence="5 6">
    <name type="scientific">Papillibacter cinnamivorans DSM 12816</name>
    <dbReference type="NCBI Taxonomy" id="1122930"/>
    <lineage>
        <taxon>Bacteria</taxon>
        <taxon>Bacillati</taxon>
        <taxon>Bacillota</taxon>
        <taxon>Clostridia</taxon>
        <taxon>Eubacteriales</taxon>
        <taxon>Oscillospiraceae</taxon>
        <taxon>Papillibacter</taxon>
    </lineage>
</organism>
<evidence type="ECO:0000259" key="4">
    <source>
        <dbReference type="Pfam" id="PF03328"/>
    </source>
</evidence>
<dbReference type="Gene3D" id="3.20.20.60">
    <property type="entry name" value="Phosphoenolpyruvate-binding domains"/>
    <property type="match status" value="1"/>
</dbReference>
<comment type="similarity">
    <text evidence="1">Belongs to the HpcH/HpaI aldolase family.</text>
</comment>
<accession>A0A1W2A109</accession>
<dbReference type="SUPFAM" id="SSF51621">
    <property type="entry name" value="Phosphoenolpyruvate/pyruvate domain"/>
    <property type="match status" value="1"/>
</dbReference>
<dbReference type="GO" id="GO:0046872">
    <property type="term" value="F:metal ion binding"/>
    <property type="evidence" value="ECO:0007669"/>
    <property type="project" value="UniProtKB-KW"/>
</dbReference>
<evidence type="ECO:0000313" key="5">
    <source>
        <dbReference type="EMBL" id="SMC54330.1"/>
    </source>
</evidence>
<dbReference type="InterPro" id="IPR005000">
    <property type="entry name" value="Aldolase/citrate-lyase_domain"/>
</dbReference>
<evidence type="ECO:0000256" key="2">
    <source>
        <dbReference type="ARBA" id="ARBA00022723"/>
    </source>
</evidence>
<name>A0A1W2A109_9FIRM</name>
<dbReference type="PANTHER" id="PTHR30502">
    <property type="entry name" value="2-KETO-3-DEOXY-L-RHAMNONATE ALDOLASE"/>
    <property type="match status" value="1"/>
</dbReference>
<dbReference type="EMBL" id="FWXW01000003">
    <property type="protein sequence ID" value="SMC54330.1"/>
    <property type="molecule type" value="Genomic_DNA"/>
</dbReference>
<sequence length="266" mass="29512">MKLRGQKTLKQRLNEGDVVFGTFYKFNCAPLVEMLALAGMDFIIVDGEHADYSYLDMQNMVRTANGCGMHAVVRVPHAAEEHILHAGDMGAQGIQVPNVKTVEEARRAAENMRYAPFGTRGLGLTTRASGYCFGSNDEYIQYVNNDLLSVIMVENKELAERVEELCDIPQLDVLFIGTGDMSQSCGVTGKTGDPKVQDIVRKVTETALRRGKKVGIYAGSTADVEKYIKLGIQYIGYSSEMVMIANKFRQEVQTLHEILDSARQSR</sequence>
<keyword evidence="3" id="KW-0456">Lyase</keyword>
<dbReference type="RefSeq" id="WP_084234002.1">
    <property type="nucleotide sequence ID" value="NZ_FWXW01000003.1"/>
</dbReference>
<dbReference type="InterPro" id="IPR015813">
    <property type="entry name" value="Pyrv/PenolPyrv_kinase-like_dom"/>
</dbReference>
<evidence type="ECO:0000256" key="1">
    <source>
        <dbReference type="ARBA" id="ARBA00005568"/>
    </source>
</evidence>
<dbReference type="InterPro" id="IPR040442">
    <property type="entry name" value="Pyrv_kinase-like_dom_sf"/>
</dbReference>
<dbReference type="InterPro" id="IPR050251">
    <property type="entry name" value="HpcH-HpaI_aldolase"/>
</dbReference>
<evidence type="ECO:0000313" key="6">
    <source>
        <dbReference type="Proteomes" id="UP000192790"/>
    </source>
</evidence>
<dbReference type="Proteomes" id="UP000192790">
    <property type="component" value="Unassembled WGS sequence"/>
</dbReference>
<feature type="domain" description="HpcH/HpaI aldolase/citrate lyase" evidence="4">
    <location>
        <begin position="22"/>
        <end position="237"/>
    </location>
</feature>
<dbReference type="Pfam" id="PF03328">
    <property type="entry name" value="HpcH_HpaI"/>
    <property type="match status" value="1"/>
</dbReference>
<dbReference type="PANTHER" id="PTHR30502:SF0">
    <property type="entry name" value="PHOSPHOENOLPYRUVATE CARBOXYLASE FAMILY PROTEIN"/>
    <property type="match status" value="1"/>
</dbReference>
<protein>
    <submittedName>
        <fullName evidence="5">4-hydroxy-2-oxoheptanedioate aldolase</fullName>
    </submittedName>
</protein>
<keyword evidence="2" id="KW-0479">Metal-binding</keyword>